<organism evidence="2 3">
    <name type="scientific">Streptomyces thermogriseus</name>
    <dbReference type="NCBI Taxonomy" id="75292"/>
    <lineage>
        <taxon>Bacteria</taxon>
        <taxon>Bacillati</taxon>
        <taxon>Actinomycetota</taxon>
        <taxon>Actinomycetes</taxon>
        <taxon>Kitasatosporales</taxon>
        <taxon>Streptomycetaceae</taxon>
        <taxon>Streptomyces</taxon>
    </lineage>
</organism>
<reference evidence="2 3" key="1">
    <citation type="journal article" date="2019" name="Int. J. Syst. Evol. Microbiol.">
        <title>The Global Catalogue of Microorganisms (GCM) 10K type strain sequencing project: providing services to taxonomists for standard genome sequencing and annotation.</title>
        <authorList>
            <consortium name="The Broad Institute Genomics Platform"/>
            <consortium name="The Broad Institute Genome Sequencing Center for Infectious Disease"/>
            <person name="Wu L."/>
            <person name="Ma J."/>
        </authorList>
    </citation>
    <scope>NUCLEOTIDE SEQUENCE [LARGE SCALE GENOMIC DNA]</scope>
    <source>
        <strain evidence="2 3">JCM 11269</strain>
    </source>
</reference>
<feature type="compositionally biased region" description="Low complexity" evidence="1">
    <location>
        <begin position="42"/>
        <end position="60"/>
    </location>
</feature>
<name>A0ABN1T2D9_9ACTN</name>
<feature type="region of interest" description="Disordered" evidence="1">
    <location>
        <begin position="1"/>
        <end position="103"/>
    </location>
</feature>
<accession>A0ABN1T2D9</accession>
<feature type="compositionally biased region" description="Basic and acidic residues" evidence="1">
    <location>
        <begin position="1"/>
        <end position="11"/>
    </location>
</feature>
<comment type="caution">
    <text evidence="2">The sequence shown here is derived from an EMBL/GenBank/DDBJ whole genome shotgun (WGS) entry which is preliminary data.</text>
</comment>
<protein>
    <submittedName>
        <fullName evidence="2">Uncharacterized protein</fullName>
    </submittedName>
</protein>
<keyword evidence="3" id="KW-1185">Reference proteome</keyword>
<dbReference type="Proteomes" id="UP001501072">
    <property type="component" value="Unassembled WGS sequence"/>
</dbReference>
<evidence type="ECO:0000256" key="1">
    <source>
        <dbReference type="SAM" id="MobiDB-lite"/>
    </source>
</evidence>
<evidence type="ECO:0000313" key="3">
    <source>
        <dbReference type="Proteomes" id="UP001501072"/>
    </source>
</evidence>
<dbReference type="EMBL" id="BAAAHU010000043">
    <property type="protein sequence ID" value="GAA1013120.1"/>
    <property type="molecule type" value="Genomic_DNA"/>
</dbReference>
<proteinExistence type="predicted"/>
<gene>
    <name evidence="2" type="ORF">GCM10009564_38820</name>
</gene>
<sequence>MLLDRAGHRVDPSPIRPPGGNVCTGRMTDVQHPAREEPPLPAALRTSGAAVRGRVTAAGRGTTGPSGSPAAFPVRRGPAADGPRRCAGPLAAGGVTTPGGVLP</sequence>
<evidence type="ECO:0000313" key="2">
    <source>
        <dbReference type="EMBL" id="GAA1013120.1"/>
    </source>
</evidence>